<dbReference type="Proteomes" id="UP000309133">
    <property type="component" value="Unassembled WGS sequence"/>
</dbReference>
<reference evidence="9 10" key="1">
    <citation type="submission" date="2019-04" db="EMBL/GenBank/DDBJ databases">
        <authorList>
            <person name="Jiang L."/>
        </authorList>
    </citation>
    <scope>NUCLEOTIDE SEQUENCE [LARGE SCALE GENOMIC DNA]</scope>
    <source>
        <strain evidence="9 10">YIM 131853</strain>
    </source>
</reference>
<proteinExistence type="inferred from homology"/>
<organism evidence="9 10">
    <name type="scientific">Naasia lichenicola</name>
    <dbReference type="NCBI Taxonomy" id="2565933"/>
    <lineage>
        <taxon>Bacteria</taxon>
        <taxon>Bacillati</taxon>
        <taxon>Actinomycetota</taxon>
        <taxon>Actinomycetes</taxon>
        <taxon>Micrococcales</taxon>
        <taxon>Microbacteriaceae</taxon>
        <taxon>Naasia</taxon>
    </lineage>
</organism>
<keyword evidence="4 8" id="KW-0812">Transmembrane</keyword>
<gene>
    <name evidence="9" type="ORF">E6C64_07225</name>
</gene>
<sequence>MSGSDAGRARRGVSVRRHGGEHDPDSRQLLKELGQQSPLLITLVLLWMVLWRSFTPIDLLAGIGVALLVTRVFELPPVQLSGRFNPWWLLVYLFWLAVEVVEGSFSVAARAFDFRRVPRSAVVEVRLITRSDFALTLIAITVSLIPGSLVLEVDRSNSTLFLHVLGTENQRDIERARERVRVVEHRLLRAIGSRDELKESSR</sequence>
<keyword evidence="10" id="KW-1185">Reference proteome</keyword>
<dbReference type="RefSeq" id="WP_136426953.1">
    <property type="nucleotide sequence ID" value="NZ_SSSM01000003.1"/>
</dbReference>
<dbReference type="OrthoDB" id="3556991at2"/>
<comment type="subcellular location">
    <subcellularLocation>
        <location evidence="1">Cell membrane</location>
        <topology evidence="1">Multi-pass membrane protein</topology>
    </subcellularLocation>
</comment>
<protein>
    <submittedName>
        <fullName evidence="9">Na+/H+ antiporter subunit E</fullName>
    </submittedName>
</protein>
<feature type="compositionally biased region" description="Basic and acidic residues" evidence="7">
    <location>
        <begin position="18"/>
        <end position="27"/>
    </location>
</feature>
<dbReference type="InterPro" id="IPR002758">
    <property type="entry name" value="Cation_antiport_E"/>
</dbReference>
<feature type="region of interest" description="Disordered" evidence="7">
    <location>
        <begin position="1"/>
        <end position="27"/>
    </location>
</feature>
<dbReference type="GO" id="GO:0005886">
    <property type="term" value="C:plasma membrane"/>
    <property type="evidence" value="ECO:0007669"/>
    <property type="project" value="UniProtKB-SubCell"/>
</dbReference>
<name>A0A4S4FMZ7_9MICO</name>
<keyword evidence="6 8" id="KW-0472">Membrane</keyword>
<keyword evidence="5 8" id="KW-1133">Transmembrane helix</keyword>
<evidence type="ECO:0000313" key="10">
    <source>
        <dbReference type="Proteomes" id="UP000309133"/>
    </source>
</evidence>
<dbReference type="AlphaFoldDB" id="A0A4S4FMZ7"/>
<evidence type="ECO:0000256" key="3">
    <source>
        <dbReference type="ARBA" id="ARBA00022475"/>
    </source>
</evidence>
<dbReference type="NCBIfam" id="NF006521">
    <property type="entry name" value="PRK08965.1-5"/>
    <property type="match status" value="1"/>
</dbReference>
<evidence type="ECO:0000256" key="4">
    <source>
        <dbReference type="ARBA" id="ARBA00022692"/>
    </source>
</evidence>
<keyword evidence="3" id="KW-1003">Cell membrane</keyword>
<comment type="similarity">
    <text evidence="2">Belongs to the CPA3 antiporters (TC 2.A.63) subunit E family.</text>
</comment>
<evidence type="ECO:0000256" key="1">
    <source>
        <dbReference type="ARBA" id="ARBA00004651"/>
    </source>
</evidence>
<evidence type="ECO:0000256" key="8">
    <source>
        <dbReference type="SAM" id="Phobius"/>
    </source>
</evidence>
<comment type="caution">
    <text evidence="9">The sequence shown here is derived from an EMBL/GenBank/DDBJ whole genome shotgun (WGS) entry which is preliminary data.</text>
</comment>
<evidence type="ECO:0000256" key="5">
    <source>
        <dbReference type="ARBA" id="ARBA00022989"/>
    </source>
</evidence>
<dbReference type="EMBL" id="SSSM01000003">
    <property type="protein sequence ID" value="THG31833.1"/>
    <property type="molecule type" value="Genomic_DNA"/>
</dbReference>
<evidence type="ECO:0000256" key="2">
    <source>
        <dbReference type="ARBA" id="ARBA00006228"/>
    </source>
</evidence>
<evidence type="ECO:0000256" key="7">
    <source>
        <dbReference type="SAM" id="MobiDB-lite"/>
    </source>
</evidence>
<evidence type="ECO:0000313" key="9">
    <source>
        <dbReference type="EMBL" id="THG31833.1"/>
    </source>
</evidence>
<feature type="transmembrane region" description="Helical" evidence="8">
    <location>
        <begin position="89"/>
        <end position="112"/>
    </location>
</feature>
<dbReference type="PANTHER" id="PTHR34584">
    <property type="entry name" value="NA(+)/H(+) ANTIPORTER SUBUNIT E1"/>
    <property type="match status" value="1"/>
</dbReference>
<accession>A0A4S4FMZ7</accession>
<dbReference type="GO" id="GO:0008324">
    <property type="term" value="F:monoatomic cation transmembrane transporter activity"/>
    <property type="evidence" value="ECO:0007669"/>
    <property type="project" value="InterPro"/>
</dbReference>
<dbReference type="PANTHER" id="PTHR34584:SF1">
    <property type="entry name" value="NA(+)_H(+) ANTIPORTER SUBUNIT E1"/>
    <property type="match status" value="1"/>
</dbReference>
<dbReference type="Pfam" id="PF01899">
    <property type="entry name" value="MNHE"/>
    <property type="match status" value="1"/>
</dbReference>
<feature type="transmembrane region" description="Helical" evidence="8">
    <location>
        <begin position="39"/>
        <end position="69"/>
    </location>
</feature>
<evidence type="ECO:0000256" key="6">
    <source>
        <dbReference type="ARBA" id="ARBA00023136"/>
    </source>
</evidence>